<reference evidence="1 2" key="1">
    <citation type="submission" date="2023-03" db="EMBL/GenBank/DDBJ databases">
        <title>Genome insight into feeding habits of ladybird beetles.</title>
        <authorList>
            <person name="Li H.-S."/>
            <person name="Huang Y.-H."/>
            <person name="Pang H."/>
        </authorList>
    </citation>
    <scope>NUCLEOTIDE SEQUENCE [LARGE SCALE GENOMIC DNA]</scope>
    <source>
        <strain evidence="1">SYSU_2023b</strain>
        <tissue evidence="1">Whole body</tissue>
    </source>
</reference>
<name>A0AAW1U433_9CUCU</name>
<proteinExistence type="predicted"/>
<dbReference type="AlphaFoldDB" id="A0AAW1U433"/>
<accession>A0AAW1U433</accession>
<comment type="caution">
    <text evidence="1">The sequence shown here is derived from an EMBL/GenBank/DDBJ whole genome shotgun (WGS) entry which is preliminary data.</text>
</comment>
<dbReference type="Proteomes" id="UP001431783">
    <property type="component" value="Unassembled WGS sequence"/>
</dbReference>
<organism evidence="1 2">
    <name type="scientific">Henosepilachna vigintioctopunctata</name>
    <dbReference type="NCBI Taxonomy" id="420089"/>
    <lineage>
        <taxon>Eukaryota</taxon>
        <taxon>Metazoa</taxon>
        <taxon>Ecdysozoa</taxon>
        <taxon>Arthropoda</taxon>
        <taxon>Hexapoda</taxon>
        <taxon>Insecta</taxon>
        <taxon>Pterygota</taxon>
        <taxon>Neoptera</taxon>
        <taxon>Endopterygota</taxon>
        <taxon>Coleoptera</taxon>
        <taxon>Polyphaga</taxon>
        <taxon>Cucujiformia</taxon>
        <taxon>Coccinelloidea</taxon>
        <taxon>Coccinellidae</taxon>
        <taxon>Epilachninae</taxon>
        <taxon>Epilachnini</taxon>
        <taxon>Henosepilachna</taxon>
    </lineage>
</organism>
<gene>
    <name evidence="1" type="ORF">WA026_009497</name>
</gene>
<evidence type="ECO:0000313" key="1">
    <source>
        <dbReference type="EMBL" id="KAK9875700.1"/>
    </source>
</evidence>
<protein>
    <submittedName>
        <fullName evidence="1">Uncharacterized protein</fullName>
    </submittedName>
</protein>
<keyword evidence="2" id="KW-1185">Reference proteome</keyword>
<dbReference type="EMBL" id="JARQZJ010000034">
    <property type="protein sequence ID" value="KAK9875700.1"/>
    <property type="molecule type" value="Genomic_DNA"/>
</dbReference>
<sequence length="153" mass="17833">MLYTSAVNLLHIEYNVPNMGNHICARHLKSEWEQSDLEVCIHNLKLLLEELFCQLYWKVVKHITAVIEHAYVWCLNSERNSLGKGQKSSTKILYLFRRVYRLRELDLTTSEAKRDRGARLGSIQFYIVIISVTSTFSRGILTPIFKALPKSYQ</sequence>
<evidence type="ECO:0000313" key="2">
    <source>
        <dbReference type="Proteomes" id="UP001431783"/>
    </source>
</evidence>